<dbReference type="Gene3D" id="3.30.1330.10">
    <property type="entry name" value="PurM-like, N-terminal domain"/>
    <property type="match status" value="1"/>
</dbReference>
<dbReference type="InterPro" id="IPR004733">
    <property type="entry name" value="PurM_cligase"/>
</dbReference>
<keyword evidence="12" id="KW-0963">Cytoplasm</keyword>
<comment type="subcellular location">
    <subcellularLocation>
        <location evidence="12">Cytoplasm</location>
    </subcellularLocation>
</comment>
<dbReference type="Proteomes" id="UP001565236">
    <property type="component" value="Unassembled WGS sequence"/>
</dbReference>
<evidence type="ECO:0000313" key="15">
    <source>
        <dbReference type="EMBL" id="MEY8662114.1"/>
    </source>
</evidence>
<comment type="pathway">
    <text evidence="1 12">Purine metabolism; IMP biosynthesis via de novo pathway; 5-amino-1-(5-phospho-D-ribosyl)imidazole from N(2)-formyl-N(1)-(5-phospho-D-ribosyl)glycinamide: step 2/2.</text>
</comment>
<dbReference type="InterPro" id="IPR036676">
    <property type="entry name" value="PurM-like_C_sf"/>
</dbReference>
<dbReference type="PANTHER" id="PTHR10520">
    <property type="entry name" value="TRIFUNCTIONAL PURINE BIOSYNTHETIC PROTEIN ADENOSINE-3-RELATED"/>
    <property type="match status" value="1"/>
</dbReference>
<dbReference type="Pfam" id="PF02769">
    <property type="entry name" value="AIRS_C"/>
    <property type="match status" value="1"/>
</dbReference>
<dbReference type="RefSeq" id="WP_369941462.1">
    <property type="nucleotide sequence ID" value="NZ_JBCLUF010000011.1"/>
</dbReference>
<name>A0ABV4DSJ6_9LACO</name>
<sequence>MSRYQEAGVDVTAGYEMVDQIKADVAKTKRPGVLGALGSFGGLFDLGSLNYKHPVLVSGTDGVGTKLLIAQKAAKHTTIGIDCVAMCVNDILAQGAEPLYFLDYIATGKNLPQKMAQIVSGVATGCKEANAALLGGETAEMPDMYASDEYDLAGFAVGVVEKDQLLDETKPKAGMVLLGLPSSGLHSNGYSLVRQILFKDHKLALTETPAELGGQNLAEALLEPTRIYVKAVLPLLKKGLVAGISHITGGGLYENLPRMYADDLQAQLDYTTWEKPAIFDYLAQMGGLTLQDSLETFNMGLGLVLAIAPADLAEVKALLTAQNERYFEIGKLVARPADEAKLIIDKVGEKCE</sequence>
<dbReference type="PANTHER" id="PTHR10520:SF12">
    <property type="entry name" value="TRIFUNCTIONAL PURINE BIOSYNTHETIC PROTEIN ADENOSINE-3"/>
    <property type="match status" value="1"/>
</dbReference>
<comment type="caution">
    <text evidence="15">The sequence shown here is derived from an EMBL/GenBank/DDBJ whole genome shotgun (WGS) entry which is preliminary data.</text>
</comment>
<dbReference type="Gene3D" id="3.90.650.10">
    <property type="entry name" value="PurM-like C-terminal domain"/>
    <property type="match status" value="1"/>
</dbReference>
<gene>
    <name evidence="12 15" type="primary">purM</name>
    <name evidence="15" type="ORF">AALT52_04300</name>
</gene>
<keyword evidence="7 12" id="KW-0067">ATP-binding</keyword>
<keyword evidence="5 12" id="KW-0436">Ligase</keyword>
<evidence type="ECO:0000256" key="2">
    <source>
        <dbReference type="ARBA" id="ARBA00010280"/>
    </source>
</evidence>
<evidence type="ECO:0000256" key="3">
    <source>
        <dbReference type="ARBA" id="ARBA00013047"/>
    </source>
</evidence>
<evidence type="ECO:0000259" key="14">
    <source>
        <dbReference type="Pfam" id="PF02769"/>
    </source>
</evidence>
<evidence type="ECO:0000256" key="1">
    <source>
        <dbReference type="ARBA" id="ARBA00004686"/>
    </source>
</evidence>
<evidence type="ECO:0000256" key="4">
    <source>
        <dbReference type="ARBA" id="ARBA00020367"/>
    </source>
</evidence>
<accession>A0ABV4DSJ6</accession>
<dbReference type="EC" id="6.3.3.1" evidence="3 12"/>
<evidence type="ECO:0000256" key="12">
    <source>
        <dbReference type="HAMAP-Rule" id="MF_00741"/>
    </source>
</evidence>
<dbReference type="InterPro" id="IPR010918">
    <property type="entry name" value="PurM-like_C_dom"/>
</dbReference>
<organism evidence="15 16">
    <name type="scientific">Ligilactobacillus faecis</name>
    <dbReference type="NCBI Taxonomy" id="762833"/>
    <lineage>
        <taxon>Bacteria</taxon>
        <taxon>Bacillati</taxon>
        <taxon>Bacillota</taxon>
        <taxon>Bacilli</taxon>
        <taxon>Lactobacillales</taxon>
        <taxon>Lactobacillaceae</taxon>
        <taxon>Ligilactobacillus</taxon>
    </lineage>
</organism>
<comment type="similarity">
    <text evidence="2 12">Belongs to the AIR synthase family.</text>
</comment>
<evidence type="ECO:0000256" key="10">
    <source>
        <dbReference type="ARBA" id="ARBA00033093"/>
    </source>
</evidence>
<dbReference type="NCBIfam" id="TIGR00878">
    <property type="entry name" value="purM"/>
    <property type="match status" value="1"/>
</dbReference>
<comment type="catalytic activity">
    <reaction evidence="11 12">
        <text>2-formamido-N(1)-(5-O-phospho-beta-D-ribosyl)acetamidine + ATP = 5-amino-1-(5-phospho-beta-D-ribosyl)imidazole + ADP + phosphate + H(+)</text>
        <dbReference type="Rhea" id="RHEA:23032"/>
        <dbReference type="ChEBI" id="CHEBI:15378"/>
        <dbReference type="ChEBI" id="CHEBI:30616"/>
        <dbReference type="ChEBI" id="CHEBI:43474"/>
        <dbReference type="ChEBI" id="CHEBI:137981"/>
        <dbReference type="ChEBI" id="CHEBI:147287"/>
        <dbReference type="ChEBI" id="CHEBI:456216"/>
        <dbReference type="EC" id="6.3.3.1"/>
    </reaction>
</comment>
<evidence type="ECO:0000256" key="6">
    <source>
        <dbReference type="ARBA" id="ARBA00022741"/>
    </source>
</evidence>
<evidence type="ECO:0000256" key="7">
    <source>
        <dbReference type="ARBA" id="ARBA00022840"/>
    </source>
</evidence>
<keyword evidence="16" id="KW-1185">Reference proteome</keyword>
<dbReference type="HAMAP" id="MF_00741">
    <property type="entry name" value="AIRS"/>
    <property type="match status" value="1"/>
</dbReference>
<protein>
    <recommendedName>
        <fullName evidence="4 12">Phosphoribosylformylglycinamidine cyclo-ligase</fullName>
        <ecNumber evidence="3 12">6.3.3.1</ecNumber>
    </recommendedName>
    <alternativeName>
        <fullName evidence="9 12">AIR synthase</fullName>
    </alternativeName>
    <alternativeName>
        <fullName evidence="10 12">AIRS</fullName>
    </alternativeName>
    <alternativeName>
        <fullName evidence="8 12">Phosphoribosyl-aminoimidazole synthetase</fullName>
    </alternativeName>
</protein>
<dbReference type="InterPro" id="IPR036921">
    <property type="entry name" value="PurM-like_N_sf"/>
</dbReference>
<reference evidence="15 16" key="1">
    <citation type="submission" date="2024-03" db="EMBL/GenBank/DDBJ databases">
        <title>Mouse gut bacterial collection (mGBC) of GemPharmatech.</title>
        <authorList>
            <person name="He Y."/>
            <person name="Dong L."/>
            <person name="Wu D."/>
            <person name="Gao X."/>
            <person name="Lin Z."/>
        </authorList>
    </citation>
    <scope>NUCLEOTIDE SEQUENCE [LARGE SCALE GENOMIC DNA]</scope>
    <source>
        <strain evidence="15 16">15-30</strain>
    </source>
</reference>
<dbReference type="SUPFAM" id="SSF56042">
    <property type="entry name" value="PurM C-terminal domain-like"/>
    <property type="match status" value="1"/>
</dbReference>
<feature type="domain" description="PurM-like C-terminal" evidence="14">
    <location>
        <begin position="172"/>
        <end position="340"/>
    </location>
</feature>
<dbReference type="Pfam" id="PF00586">
    <property type="entry name" value="AIRS"/>
    <property type="match status" value="1"/>
</dbReference>
<evidence type="ECO:0000256" key="5">
    <source>
        <dbReference type="ARBA" id="ARBA00022598"/>
    </source>
</evidence>
<evidence type="ECO:0000256" key="8">
    <source>
        <dbReference type="ARBA" id="ARBA00031908"/>
    </source>
</evidence>
<evidence type="ECO:0000256" key="11">
    <source>
        <dbReference type="ARBA" id="ARBA00049057"/>
    </source>
</evidence>
<evidence type="ECO:0000259" key="13">
    <source>
        <dbReference type="Pfam" id="PF00586"/>
    </source>
</evidence>
<dbReference type="InterPro" id="IPR016188">
    <property type="entry name" value="PurM-like_N"/>
</dbReference>
<dbReference type="SUPFAM" id="SSF55326">
    <property type="entry name" value="PurM N-terminal domain-like"/>
    <property type="match status" value="1"/>
</dbReference>
<dbReference type="EMBL" id="JBCLUF010000011">
    <property type="protein sequence ID" value="MEY8662114.1"/>
    <property type="molecule type" value="Genomic_DNA"/>
</dbReference>
<evidence type="ECO:0000256" key="9">
    <source>
        <dbReference type="ARBA" id="ARBA00032931"/>
    </source>
</evidence>
<proteinExistence type="inferred from homology"/>
<keyword evidence="12" id="KW-0658">Purine biosynthesis</keyword>
<feature type="domain" description="PurM-like N-terminal" evidence="13">
    <location>
        <begin position="55"/>
        <end position="160"/>
    </location>
</feature>
<keyword evidence="6 12" id="KW-0547">Nucleotide-binding</keyword>
<dbReference type="CDD" id="cd02196">
    <property type="entry name" value="PurM"/>
    <property type="match status" value="1"/>
</dbReference>
<dbReference type="GO" id="GO:0004641">
    <property type="term" value="F:phosphoribosylformylglycinamidine cyclo-ligase activity"/>
    <property type="evidence" value="ECO:0007669"/>
    <property type="project" value="UniProtKB-EC"/>
</dbReference>
<evidence type="ECO:0000313" key="16">
    <source>
        <dbReference type="Proteomes" id="UP001565236"/>
    </source>
</evidence>